<dbReference type="GO" id="GO:0008081">
    <property type="term" value="F:phosphoric diester hydrolase activity"/>
    <property type="evidence" value="ECO:0007669"/>
    <property type="project" value="InterPro"/>
</dbReference>
<evidence type="ECO:0000259" key="2">
    <source>
        <dbReference type="PROSITE" id="PS51704"/>
    </source>
</evidence>
<feature type="region of interest" description="Disordered" evidence="1">
    <location>
        <begin position="126"/>
        <end position="179"/>
    </location>
</feature>
<sequence>MRRRIITALGSLAPACLITLADDSLGRALSEAAGIPWPAVIAHRGASHDAPEETAPAYLAARELGADYLEADLQRTRDGVLVALHDDTLERTTDVAKVFPGREKEPVSRFTLVEHQTPGCRQLVQRGLSRTRPVEVRQRADTDPRRADRHRRRWQRNPRPLPGNGGWGATEPKTNVRLN</sequence>
<dbReference type="Proteomes" id="UP000199250">
    <property type="component" value="Unassembled WGS sequence"/>
</dbReference>
<proteinExistence type="predicted"/>
<organism evidence="4 6">
    <name type="scientific">Azotobacter beijerinckii</name>
    <dbReference type="NCBI Taxonomy" id="170623"/>
    <lineage>
        <taxon>Bacteria</taxon>
        <taxon>Pseudomonadati</taxon>
        <taxon>Pseudomonadota</taxon>
        <taxon>Gammaproteobacteria</taxon>
        <taxon>Pseudomonadales</taxon>
        <taxon>Pseudomonadaceae</taxon>
        <taxon>Azotobacter</taxon>
    </lineage>
</organism>
<dbReference type="Gene3D" id="3.20.20.190">
    <property type="entry name" value="Phosphatidylinositol (PI) phosphodiesterase"/>
    <property type="match status" value="1"/>
</dbReference>
<dbReference type="EMBL" id="FNYQ01000011">
    <property type="protein sequence ID" value="SEI61157.1"/>
    <property type="molecule type" value="Genomic_DNA"/>
</dbReference>
<accession>A0A1H9R999</accession>
<evidence type="ECO:0000313" key="3">
    <source>
        <dbReference type="EMBL" id="SEI61157.1"/>
    </source>
</evidence>
<name>A0A1H9R999_9GAMM</name>
<evidence type="ECO:0000313" key="5">
    <source>
        <dbReference type="Proteomes" id="UP000199250"/>
    </source>
</evidence>
<dbReference type="Pfam" id="PF03009">
    <property type="entry name" value="GDPD"/>
    <property type="match status" value="1"/>
</dbReference>
<reference evidence="5 6" key="1">
    <citation type="submission" date="2016-10" db="EMBL/GenBank/DDBJ databases">
        <authorList>
            <person name="de Groot N.N."/>
        </authorList>
    </citation>
    <scope>NUCLEOTIDE SEQUENCE [LARGE SCALE GENOMIC DNA]</scope>
    <source>
        <strain evidence="3 5">DSM 373</strain>
        <strain evidence="4 6">DSM 378</strain>
    </source>
</reference>
<dbReference type="InterPro" id="IPR030395">
    <property type="entry name" value="GP_PDE_dom"/>
</dbReference>
<evidence type="ECO:0000313" key="6">
    <source>
        <dbReference type="Proteomes" id="UP000199267"/>
    </source>
</evidence>
<evidence type="ECO:0000313" key="4">
    <source>
        <dbReference type="EMBL" id="SER69250.1"/>
    </source>
</evidence>
<dbReference type="PANTHER" id="PTHR46211">
    <property type="entry name" value="GLYCEROPHOSPHORYL DIESTER PHOSPHODIESTERASE"/>
    <property type="match status" value="1"/>
</dbReference>
<feature type="compositionally biased region" description="Basic and acidic residues" evidence="1">
    <location>
        <begin position="132"/>
        <end position="146"/>
    </location>
</feature>
<protein>
    <submittedName>
        <fullName evidence="4">Glycerophosphoryl diester phosphodiesterase family protein</fullName>
    </submittedName>
</protein>
<evidence type="ECO:0000256" key="1">
    <source>
        <dbReference type="SAM" id="MobiDB-lite"/>
    </source>
</evidence>
<dbReference type="AlphaFoldDB" id="A0A1H9R999"/>
<dbReference type="InterPro" id="IPR017946">
    <property type="entry name" value="PLC-like_Pdiesterase_TIM-brl"/>
</dbReference>
<dbReference type="PANTHER" id="PTHR46211:SF1">
    <property type="entry name" value="GLYCEROPHOSPHODIESTER PHOSPHODIESTERASE, CYTOPLASMIC"/>
    <property type="match status" value="1"/>
</dbReference>
<feature type="compositionally biased region" description="Basic residues" evidence="1">
    <location>
        <begin position="147"/>
        <end position="156"/>
    </location>
</feature>
<dbReference type="PROSITE" id="PS51704">
    <property type="entry name" value="GP_PDE"/>
    <property type="match status" value="1"/>
</dbReference>
<gene>
    <name evidence="3" type="ORF">SAMN04244572_01066</name>
    <name evidence="4" type="ORF">SAMN04244573_04118</name>
</gene>
<dbReference type="GO" id="GO:0006629">
    <property type="term" value="P:lipid metabolic process"/>
    <property type="evidence" value="ECO:0007669"/>
    <property type="project" value="InterPro"/>
</dbReference>
<dbReference type="EMBL" id="FOFJ01000076">
    <property type="protein sequence ID" value="SER69250.1"/>
    <property type="molecule type" value="Genomic_DNA"/>
</dbReference>
<dbReference type="Proteomes" id="UP000199267">
    <property type="component" value="Unassembled WGS sequence"/>
</dbReference>
<feature type="domain" description="GP-PDE" evidence="2">
    <location>
        <begin position="38"/>
        <end position="179"/>
    </location>
</feature>
<dbReference type="SUPFAM" id="SSF51695">
    <property type="entry name" value="PLC-like phosphodiesterases"/>
    <property type="match status" value="1"/>
</dbReference>